<dbReference type="AlphaFoldDB" id="A0A0F9MZL9"/>
<sequence>MSGLFGGGGGGVSIPTKKAENISRTAEPLEQVSEVGRDRRRKRRRQASSLTAGFGEPQLGVSGLTGVVQ</sequence>
<dbReference type="EMBL" id="LAZR01004869">
    <property type="protein sequence ID" value="KKN04877.1"/>
    <property type="molecule type" value="Genomic_DNA"/>
</dbReference>
<evidence type="ECO:0000313" key="2">
    <source>
        <dbReference type="EMBL" id="KKN04877.1"/>
    </source>
</evidence>
<comment type="caution">
    <text evidence="2">The sequence shown here is derived from an EMBL/GenBank/DDBJ whole genome shotgun (WGS) entry which is preliminary data.</text>
</comment>
<feature type="region of interest" description="Disordered" evidence="1">
    <location>
        <begin position="1"/>
        <end position="69"/>
    </location>
</feature>
<reference evidence="2" key="1">
    <citation type="journal article" date="2015" name="Nature">
        <title>Complex archaea that bridge the gap between prokaryotes and eukaryotes.</title>
        <authorList>
            <person name="Spang A."/>
            <person name="Saw J.H."/>
            <person name="Jorgensen S.L."/>
            <person name="Zaremba-Niedzwiedzka K."/>
            <person name="Martijn J."/>
            <person name="Lind A.E."/>
            <person name="van Eijk R."/>
            <person name="Schleper C."/>
            <person name="Guy L."/>
            <person name="Ettema T.J."/>
        </authorList>
    </citation>
    <scope>NUCLEOTIDE SEQUENCE</scope>
</reference>
<evidence type="ECO:0000256" key="1">
    <source>
        <dbReference type="SAM" id="MobiDB-lite"/>
    </source>
</evidence>
<feature type="compositionally biased region" description="Gly residues" evidence="1">
    <location>
        <begin position="1"/>
        <end position="12"/>
    </location>
</feature>
<gene>
    <name evidence="2" type="ORF">LCGC14_1093050</name>
</gene>
<protein>
    <submittedName>
        <fullName evidence="2">Uncharacterized protein</fullName>
    </submittedName>
</protein>
<organism evidence="2">
    <name type="scientific">marine sediment metagenome</name>
    <dbReference type="NCBI Taxonomy" id="412755"/>
    <lineage>
        <taxon>unclassified sequences</taxon>
        <taxon>metagenomes</taxon>
        <taxon>ecological metagenomes</taxon>
    </lineage>
</organism>
<proteinExistence type="predicted"/>
<name>A0A0F9MZL9_9ZZZZ</name>
<accession>A0A0F9MZL9</accession>